<evidence type="ECO:0000313" key="9">
    <source>
        <dbReference type="EMBL" id="GFZ02580.1"/>
    </source>
</evidence>
<dbReference type="AlphaFoldDB" id="A0A7J0FWQ5"/>
<evidence type="ECO:0000256" key="3">
    <source>
        <dbReference type="ARBA" id="ARBA00022771"/>
    </source>
</evidence>
<evidence type="ECO:0000256" key="7">
    <source>
        <dbReference type="SAM" id="MobiDB-lite"/>
    </source>
</evidence>
<dbReference type="EMBL" id="BJWL01000015">
    <property type="protein sequence ID" value="GFZ02580.1"/>
    <property type="molecule type" value="Genomic_DNA"/>
</dbReference>
<evidence type="ECO:0000259" key="8">
    <source>
        <dbReference type="Pfam" id="PF00176"/>
    </source>
</evidence>
<evidence type="ECO:0000256" key="1">
    <source>
        <dbReference type="ARBA" id="ARBA00022723"/>
    </source>
</evidence>
<dbReference type="GO" id="GO:0008094">
    <property type="term" value="F:ATP-dependent activity, acting on DNA"/>
    <property type="evidence" value="ECO:0007669"/>
    <property type="project" value="TreeGrafter"/>
</dbReference>
<feature type="compositionally biased region" description="Polar residues" evidence="7">
    <location>
        <begin position="19"/>
        <end position="28"/>
    </location>
</feature>
<protein>
    <submittedName>
        <fullName evidence="9">SNF2 domain-containing protein</fullName>
    </submittedName>
</protein>
<accession>A0A7J0FWQ5</accession>
<evidence type="ECO:0000256" key="4">
    <source>
        <dbReference type="ARBA" id="ARBA00022801"/>
    </source>
</evidence>
<evidence type="ECO:0000313" key="10">
    <source>
        <dbReference type="Proteomes" id="UP000585474"/>
    </source>
</evidence>
<dbReference type="PANTHER" id="PTHR45626">
    <property type="entry name" value="TRANSCRIPTION TERMINATION FACTOR 2-RELATED"/>
    <property type="match status" value="1"/>
</dbReference>
<dbReference type="GO" id="GO:0005524">
    <property type="term" value="F:ATP binding"/>
    <property type="evidence" value="ECO:0007669"/>
    <property type="project" value="UniProtKB-KW"/>
</dbReference>
<keyword evidence="4" id="KW-0378">Hydrolase</keyword>
<reference evidence="9 10" key="1">
    <citation type="submission" date="2019-07" db="EMBL/GenBank/DDBJ databases">
        <title>De Novo Assembly of kiwifruit Actinidia rufa.</title>
        <authorList>
            <person name="Sugita-Konishi S."/>
            <person name="Sato K."/>
            <person name="Mori E."/>
            <person name="Abe Y."/>
            <person name="Kisaki G."/>
            <person name="Hamano K."/>
            <person name="Suezawa K."/>
            <person name="Otani M."/>
            <person name="Fukuda T."/>
            <person name="Manabe T."/>
            <person name="Gomi K."/>
            <person name="Tabuchi M."/>
            <person name="Akimitsu K."/>
            <person name="Kataoka I."/>
        </authorList>
    </citation>
    <scope>NUCLEOTIDE SEQUENCE [LARGE SCALE GENOMIC DNA]</scope>
    <source>
        <strain evidence="10">cv. Fuchu</strain>
    </source>
</reference>
<evidence type="ECO:0000256" key="5">
    <source>
        <dbReference type="ARBA" id="ARBA00022833"/>
    </source>
</evidence>
<dbReference type="InterPro" id="IPR050628">
    <property type="entry name" value="SNF2_RAD54_helicase_TF"/>
</dbReference>
<keyword evidence="1" id="KW-0479">Metal-binding</keyword>
<sequence>MGRFWVQKSRTVDDDRVGSGSNPYSTQPDPCAPLDSSTAWFCSMNKDPLHKSCIDPEESWDSCQPITNLPGFHTRGTHGGKEENVSFFTSVLKEHYALIKSDTKVVLTWLAKLSPDKLSEVESVSLVQPVFNTRVLSRGDEHESHKIFQAFGLVKSVEKSTTRWYYPRNLAGLVFDLAALRIAHCEPLDSLRLYLSRGNSYCLIIGKPKFKSMSGLPLLKFLHEETYGQNQKTWEAAIHRPFEAEMEEGRSRLLQLLHRCMISARKMDLQTIPPCIKKVTFLDFTEEHARSYNELAVTVICNILMADWKDPCHVESLPNPKQWKFQSTTIRNVRLSCCVAGHIKVTGARQDIQETMDILVENGLDPISEEYGFIKYNLMYGDSCMRCKAWCRLPVITPCRHLLCLDCVALDSERCSMPPCTFLASRFAVNALRGVHRYRNLENARDLVKPPEKAGADADECRLFMKEEFGKPDHEGSRPHHTLHDFAESNYLAHLSFVLTSSST</sequence>
<dbReference type="GO" id="GO:0008270">
    <property type="term" value="F:zinc ion binding"/>
    <property type="evidence" value="ECO:0007669"/>
    <property type="project" value="UniProtKB-KW"/>
</dbReference>
<dbReference type="InterPro" id="IPR017907">
    <property type="entry name" value="Znf_RING_CS"/>
</dbReference>
<keyword evidence="10" id="KW-1185">Reference proteome</keyword>
<feature type="region of interest" description="Disordered" evidence="7">
    <location>
        <begin position="1"/>
        <end position="29"/>
    </location>
</feature>
<dbReference type="OrthoDB" id="448448at2759"/>
<dbReference type="InterPro" id="IPR000330">
    <property type="entry name" value="SNF2_N"/>
</dbReference>
<organism evidence="9 10">
    <name type="scientific">Actinidia rufa</name>
    <dbReference type="NCBI Taxonomy" id="165716"/>
    <lineage>
        <taxon>Eukaryota</taxon>
        <taxon>Viridiplantae</taxon>
        <taxon>Streptophyta</taxon>
        <taxon>Embryophyta</taxon>
        <taxon>Tracheophyta</taxon>
        <taxon>Spermatophyta</taxon>
        <taxon>Magnoliopsida</taxon>
        <taxon>eudicotyledons</taxon>
        <taxon>Gunneridae</taxon>
        <taxon>Pentapetalae</taxon>
        <taxon>asterids</taxon>
        <taxon>Ericales</taxon>
        <taxon>Actinidiaceae</taxon>
        <taxon>Actinidia</taxon>
    </lineage>
</organism>
<dbReference type="GO" id="GO:0005634">
    <property type="term" value="C:nucleus"/>
    <property type="evidence" value="ECO:0007669"/>
    <property type="project" value="TreeGrafter"/>
</dbReference>
<keyword evidence="2" id="KW-0547">Nucleotide-binding</keyword>
<name>A0A7J0FWQ5_9ERIC</name>
<dbReference type="GO" id="GO:0016787">
    <property type="term" value="F:hydrolase activity"/>
    <property type="evidence" value="ECO:0007669"/>
    <property type="project" value="UniProtKB-KW"/>
</dbReference>
<feature type="domain" description="SNF2 N-terminal" evidence="8">
    <location>
        <begin position="217"/>
        <end position="297"/>
    </location>
</feature>
<dbReference type="PANTHER" id="PTHR45626:SF14">
    <property type="entry name" value="ATP-DEPENDENT DNA HELICASE (EUROFUNG)"/>
    <property type="match status" value="1"/>
</dbReference>
<keyword evidence="5" id="KW-0862">Zinc</keyword>
<keyword evidence="3" id="KW-0863">Zinc-finger</keyword>
<dbReference type="Pfam" id="PF00176">
    <property type="entry name" value="SNF2-rel_dom"/>
    <property type="match status" value="1"/>
</dbReference>
<dbReference type="Proteomes" id="UP000585474">
    <property type="component" value="Unassembled WGS sequence"/>
</dbReference>
<evidence type="ECO:0000256" key="2">
    <source>
        <dbReference type="ARBA" id="ARBA00022741"/>
    </source>
</evidence>
<comment type="caution">
    <text evidence="9">The sequence shown here is derived from an EMBL/GenBank/DDBJ whole genome shotgun (WGS) entry which is preliminary data.</text>
</comment>
<evidence type="ECO:0000256" key="6">
    <source>
        <dbReference type="ARBA" id="ARBA00022840"/>
    </source>
</evidence>
<dbReference type="GO" id="GO:0006281">
    <property type="term" value="P:DNA repair"/>
    <property type="evidence" value="ECO:0007669"/>
    <property type="project" value="TreeGrafter"/>
</dbReference>
<dbReference type="PROSITE" id="PS00518">
    <property type="entry name" value="ZF_RING_1"/>
    <property type="match status" value="1"/>
</dbReference>
<proteinExistence type="predicted"/>
<gene>
    <name evidence="9" type="ORF">Acr_15g0011880</name>
</gene>
<keyword evidence="6" id="KW-0067">ATP-binding</keyword>